<keyword evidence="2" id="KW-1133">Transmembrane helix</keyword>
<feature type="region of interest" description="Disordered" evidence="1">
    <location>
        <begin position="43"/>
        <end position="111"/>
    </location>
</feature>
<feature type="transmembrane region" description="Helical" evidence="2">
    <location>
        <begin position="14"/>
        <end position="32"/>
    </location>
</feature>
<keyword evidence="2" id="KW-0812">Transmembrane</keyword>
<dbReference type="Proteomes" id="UP000322899">
    <property type="component" value="Unassembled WGS sequence"/>
</dbReference>
<dbReference type="EMBL" id="VLTM01000002">
    <property type="protein sequence ID" value="KAA0168503.1"/>
    <property type="molecule type" value="Genomic_DNA"/>
</dbReference>
<dbReference type="AlphaFoldDB" id="A0A5A8E0A1"/>
<comment type="caution">
    <text evidence="4">The sequence shown here is derived from an EMBL/GenBank/DDBJ whole genome shotgun (WGS) entry which is preliminary data.</text>
</comment>
<evidence type="ECO:0000313" key="7">
    <source>
        <dbReference type="Proteomes" id="UP000324907"/>
    </source>
</evidence>
<evidence type="ECO:0000256" key="1">
    <source>
        <dbReference type="SAM" id="MobiDB-lite"/>
    </source>
</evidence>
<organism evidence="4 7">
    <name type="scientific">Cafeteria roenbergensis</name>
    <name type="common">Marine flagellate</name>
    <dbReference type="NCBI Taxonomy" id="33653"/>
    <lineage>
        <taxon>Eukaryota</taxon>
        <taxon>Sar</taxon>
        <taxon>Stramenopiles</taxon>
        <taxon>Bigyra</taxon>
        <taxon>Opalozoa</taxon>
        <taxon>Bicosoecida</taxon>
        <taxon>Cafeteriaceae</taxon>
        <taxon>Cafeteria</taxon>
    </lineage>
</organism>
<evidence type="ECO:0000313" key="4">
    <source>
        <dbReference type="EMBL" id="KAA0171213.1"/>
    </source>
</evidence>
<evidence type="ECO:0000256" key="2">
    <source>
        <dbReference type="SAM" id="Phobius"/>
    </source>
</evidence>
<protein>
    <submittedName>
        <fullName evidence="4">Uncharacterized protein</fullName>
    </submittedName>
</protein>
<dbReference type="Proteomes" id="UP000324907">
    <property type="component" value="Unassembled WGS sequence"/>
</dbReference>
<evidence type="ECO:0000313" key="8">
    <source>
        <dbReference type="Proteomes" id="UP000325113"/>
    </source>
</evidence>
<evidence type="ECO:0000313" key="5">
    <source>
        <dbReference type="EMBL" id="KAA0177772.1"/>
    </source>
</evidence>
<dbReference type="EMBL" id="VLTL01000008">
    <property type="protein sequence ID" value="KAA0171213.1"/>
    <property type="molecule type" value="Genomic_DNA"/>
</dbReference>
<name>A0A5A8E0A1_CAFRO</name>
<proteinExistence type="predicted"/>
<gene>
    <name evidence="5" type="ORF">FNF27_00943</name>
    <name evidence="4" type="ORF">FNF28_00979</name>
    <name evidence="3" type="ORF">FNF31_00383</name>
</gene>
<reference evidence="6 7" key="1">
    <citation type="submission" date="2019-07" db="EMBL/GenBank/DDBJ databases">
        <title>Genomes of Cafeteria roenbergensis.</title>
        <authorList>
            <person name="Fischer M.G."/>
            <person name="Hackl T."/>
            <person name="Roman M."/>
        </authorList>
    </citation>
    <scope>NUCLEOTIDE SEQUENCE [LARGE SCALE GENOMIC DNA]</scope>
    <source>
        <strain evidence="3 8">Cflag</strain>
        <strain evidence="5 6">E4-10P</strain>
        <strain evidence="4 7">RCC970-E3</strain>
    </source>
</reference>
<keyword evidence="2" id="KW-0472">Membrane</keyword>
<sequence length="283" mass="29523">MEAFIAAASPAQQLVGMLLVGAVLAPILIAVARHLPNEPIQMDEPLGVDGLPDAGPETGAADAADEALPVPSGGDGTEPAPGIRRRRGARARTGQAVDGSDDISPEEMARGHAVARLAKSISARAQSAAGGSAAVTASQQRGKDPFALSAAERQKMDGVLQKLMPMLTAEERSRELDEAIATSREDWRVRGDAVLDEGTSKSSARCVGRTLDAGFIALVLAMGAYLLHTEYGWQPWDTLRVYLPREAAVMEGRAFQQANGVTDQVLAWLGLGPANLGDAPATG</sequence>
<evidence type="ECO:0000313" key="6">
    <source>
        <dbReference type="Proteomes" id="UP000322899"/>
    </source>
</evidence>
<dbReference type="Proteomes" id="UP000325113">
    <property type="component" value="Unassembled WGS sequence"/>
</dbReference>
<accession>A0A5A8E0A1</accession>
<dbReference type="EMBL" id="VLTO01000003">
    <property type="protein sequence ID" value="KAA0177772.1"/>
    <property type="molecule type" value="Genomic_DNA"/>
</dbReference>
<evidence type="ECO:0000313" key="3">
    <source>
        <dbReference type="EMBL" id="KAA0168503.1"/>
    </source>
</evidence>